<keyword evidence="1" id="KW-0645">Protease</keyword>
<dbReference type="GO" id="GO:0003682">
    <property type="term" value="F:chromatin binding"/>
    <property type="evidence" value="ECO:0007669"/>
    <property type="project" value="InterPro"/>
</dbReference>
<dbReference type="Gene3D" id="3.40.50.200">
    <property type="entry name" value="Peptidase S8/S53 domain"/>
    <property type="match status" value="1"/>
</dbReference>
<reference evidence="8" key="1">
    <citation type="submission" date="2016-08" db="EMBL/GenBank/DDBJ databases">
        <authorList>
            <person name="Yan J."/>
        </authorList>
    </citation>
    <scope>NUCLEOTIDE SEQUENCE</scope>
    <source>
        <strain evidence="8">CSS-01s</strain>
    </source>
</reference>
<evidence type="ECO:0000313" key="9">
    <source>
        <dbReference type="Proteomes" id="UP000627934"/>
    </source>
</evidence>
<feature type="region of interest" description="Disordered" evidence="5">
    <location>
        <begin position="240"/>
        <end position="301"/>
    </location>
</feature>
<evidence type="ECO:0000259" key="6">
    <source>
        <dbReference type="Pfam" id="PF00082"/>
    </source>
</evidence>
<evidence type="ECO:0000256" key="5">
    <source>
        <dbReference type="SAM" id="MobiDB-lite"/>
    </source>
</evidence>
<dbReference type="CDD" id="cd00306">
    <property type="entry name" value="Peptidases_S8_S53"/>
    <property type="match status" value="1"/>
</dbReference>
<dbReference type="GO" id="GO:0071763">
    <property type="term" value="P:nuclear membrane organization"/>
    <property type="evidence" value="ECO:0007669"/>
    <property type="project" value="TreeGrafter"/>
</dbReference>
<dbReference type="PROSITE" id="PS51892">
    <property type="entry name" value="SUBTILASE"/>
    <property type="match status" value="1"/>
</dbReference>
<comment type="similarity">
    <text evidence="4">Belongs to the peptidase S8 family.</text>
</comment>
<accession>A0A8H7MBQ2</accession>
<dbReference type="GO" id="GO:0034399">
    <property type="term" value="C:nuclear periphery"/>
    <property type="evidence" value="ECO:0007669"/>
    <property type="project" value="TreeGrafter"/>
</dbReference>
<feature type="compositionally biased region" description="Basic and acidic residues" evidence="5">
    <location>
        <begin position="1"/>
        <end position="24"/>
    </location>
</feature>
<name>A0A8H7MBQ2_9PEZI</name>
<feature type="domain" description="HeH/LEM" evidence="7">
    <location>
        <begin position="157"/>
        <end position="187"/>
    </location>
</feature>
<dbReference type="InterPro" id="IPR044780">
    <property type="entry name" value="Heh2/Src1"/>
</dbReference>
<evidence type="ECO:0008006" key="10">
    <source>
        <dbReference type="Google" id="ProtNLM"/>
    </source>
</evidence>
<dbReference type="GO" id="GO:0005637">
    <property type="term" value="C:nuclear inner membrane"/>
    <property type="evidence" value="ECO:0007669"/>
    <property type="project" value="InterPro"/>
</dbReference>
<dbReference type="InterPro" id="IPR011015">
    <property type="entry name" value="LEM/LEM-like_dom_sf"/>
</dbReference>
<dbReference type="GO" id="GO:0006508">
    <property type="term" value="P:proteolysis"/>
    <property type="evidence" value="ECO:0007669"/>
    <property type="project" value="UniProtKB-KW"/>
</dbReference>
<dbReference type="Pfam" id="PF12949">
    <property type="entry name" value="HeH"/>
    <property type="match status" value="2"/>
</dbReference>
<feature type="compositionally biased region" description="Polar residues" evidence="5">
    <location>
        <begin position="288"/>
        <end position="301"/>
    </location>
</feature>
<dbReference type="InterPro" id="IPR015500">
    <property type="entry name" value="Peptidase_S8_subtilisin-rel"/>
</dbReference>
<comment type="caution">
    <text evidence="8">The sequence shown here is derived from an EMBL/GenBank/DDBJ whole genome shotgun (WGS) entry which is preliminary data.</text>
</comment>
<dbReference type="Gene3D" id="1.10.720.40">
    <property type="match status" value="1"/>
</dbReference>
<keyword evidence="3" id="KW-0720">Serine protease</keyword>
<feature type="region of interest" description="Disordered" evidence="5">
    <location>
        <begin position="120"/>
        <end position="146"/>
    </location>
</feature>
<dbReference type="Pfam" id="PF00082">
    <property type="entry name" value="Peptidase_S8"/>
    <property type="match status" value="1"/>
</dbReference>
<dbReference type="PANTHER" id="PTHR47808:SF2">
    <property type="entry name" value="LEM DOMAIN-CONTAINING PROTEIN 2"/>
    <property type="match status" value="1"/>
</dbReference>
<feature type="region of interest" description="Disordered" evidence="5">
    <location>
        <begin position="1"/>
        <end position="63"/>
    </location>
</feature>
<dbReference type="InterPro" id="IPR000209">
    <property type="entry name" value="Peptidase_S8/S53_dom"/>
</dbReference>
<feature type="compositionally biased region" description="Basic and acidic residues" evidence="5">
    <location>
        <begin position="273"/>
        <end position="287"/>
    </location>
</feature>
<dbReference type="SUPFAM" id="SSF52743">
    <property type="entry name" value="Subtilisin-like"/>
    <property type="match status" value="1"/>
</dbReference>
<dbReference type="PRINTS" id="PR00723">
    <property type="entry name" value="SUBTILISIN"/>
</dbReference>
<comment type="caution">
    <text evidence="4">Lacks conserved residue(s) required for the propagation of feature annotation.</text>
</comment>
<organism evidence="8 9">
    <name type="scientific">Lasiodiplodia theobromae</name>
    <dbReference type="NCBI Taxonomy" id="45133"/>
    <lineage>
        <taxon>Eukaryota</taxon>
        <taxon>Fungi</taxon>
        <taxon>Dikarya</taxon>
        <taxon>Ascomycota</taxon>
        <taxon>Pezizomycotina</taxon>
        <taxon>Dothideomycetes</taxon>
        <taxon>Dothideomycetes incertae sedis</taxon>
        <taxon>Botryosphaeriales</taxon>
        <taxon>Botryosphaeriaceae</taxon>
        <taxon>Lasiodiplodia</taxon>
    </lineage>
</organism>
<evidence type="ECO:0000256" key="3">
    <source>
        <dbReference type="ARBA" id="ARBA00022825"/>
    </source>
</evidence>
<dbReference type="CDD" id="cd12935">
    <property type="entry name" value="LEM_like"/>
    <property type="match status" value="2"/>
</dbReference>
<feature type="domain" description="HeH/LEM" evidence="7">
    <location>
        <begin position="68"/>
        <end position="102"/>
    </location>
</feature>
<proteinExistence type="inferred from homology"/>
<evidence type="ECO:0000256" key="4">
    <source>
        <dbReference type="PROSITE-ProRule" id="PRU01240"/>
    </source>
</evidence>
<dbReference type="InterPro" id="IPR025856">
    <property type="entry name" value="HeH/LEM_domain"/>
</dbReference>
<dbReference type="AlphaFoldDB" id="A0A8H7MBQ2"/>
<reference evidence="8" key="2">
    <citation type="journal article" date="2018" name="DNA Res.">
        <title>Comparative genome and transcriptome analyses reveal adaptations to opportunistic infections in woody plant degrading pathogens of Botryosphaeriaceae.</title>
        <authorList>
            <person name="Yan J.Y."/>
            <person name="Zhao W.S."/>
            <person name="Chen Z."/>
            <person name="Xing Q.K."/>
            <person name="Zhang W."/>
            <person name="Chethana K.W.T."/>
            <person name="Xue M.F."/>
            <person name="Xu J.P."/>
            <person name="Phillips A.J.L."/>
            <person name="Wang Y."/>
            <person name="Liu J.H."/>
            <person name="Liu M."/>
            <person name="Zhou Y."/>
            <person name="Jayawardena R.S."/>
            <person name="Manawasinghe I.S."/>
            <person name="Huang J.B."/>
            <person name="Qiao G.H."/>
            <person name="Fu C.Y."/>
            <person name="Guo F.F."/>
            <person name="Dissanayake A.J."/>
            <person name="Peng Y.L."/>
            <person name="Hyde K.D."/>
            <person name="Li X.H."/>
        </authorList>
    </citation>
    <scope>NUCLEOTIDE SEQUENCE</scope>
    <source>
        <strain evidence="8">CSS-01s</strain>
    </source>
</reference>
<dbReference type="InterPro" id="IPR036852">
    <property type="entry name" value="Peptidase_S8/S53_dom_sf"/>
</dbReference>
<evidence type="ECO:0000313" key="8">
    <source>
        <dbReference type="EMBL" id="KAF9630444.1"/>
    </source>
</evidence>
<gene>
    <name evidence="8" type="ORF">BFW01_g1006</name>
</gene>
<dbReference type="PANTHER" id="PTHR47808">
    <property type="entry name" value="INNER NUCLEAR MEMBRANE PROTEIN HEH2-RELATED"/>
    <property type="match status" value="1"/>
</dbReference>
<dbReference type="GO" id="GO:0005783">
    <property type="term" value="C:endoplasmic reticulum"/>
    <property type="evidence" value="ECO:0007669"/>
    <property type="project" value="TreeGrafter"/>
</dbReference>
<dbReference type="EMBL" id="MDYX01000040">
    <property type="protein sequence ID" value="KAF9630444.1"/>
    <property type="molecule type" value="Genomic_DNA"/>
</dbReference>
<dbReference type="GO" id="GO:0004252">
    <property type="term" value="F:serine-type endopeptidase activity"/>
    <property type="evidence" value="ECO:0007669"/>
    <property type="project" value="InterPro"/>
</dbReference>
<sequence length="631" mass="70387">MQEADHSHHSSRTRLEQETHHDFSVDAALPADSSGDEGEAATINARATRSERRREPDEYEYFQPGFDPSSITVPRLRSILLAHNIKYRPLDKKLELIALFNQYVAPQAQTHLAAQSGIKRENHEEKLQSSPPLHPTMELRRRDPDEFQPDFDPCSISVPRLRSILFSHNVKYPSSAKKSELVALFNKYVAPQAQTYLAAQLRSKRLSREDGVAASDTPDYSACLDLNLDLMSISDLEIGATHGSTTEPTGQPRSLDLQTEDFQPSSAPPQRNSPDEEPKRATWKKAESSTAQLTRLNSEPGTMIQTGINAWTNGEVTMFDHIDCIDESKKKATDKWFSMFKDLVLPMFPEKRQQRPVKIAVLNAGIDLNNPAISLDRGKIKDKMSFVPNEDWTDHVGHGTQVTSLLLRMAYNAHIYVARVAQGSKLDDPAYIAEALRYATESWEVDIINMSFGFDSDNRVIGAAIKNAYAANVLMFAAARNDGGNFGVAFPAKHKDVICISATDGYGTSSSFNPPVFDTSDNFATIGESLEFRSFRGGHVSMSSGTSYATPVAVSIASLVLEYVRERFPDGEKGEAEKRLRESPDGMRAALNLMSYRIKDHRYIAPWKLFNAKGENNSYIHLRSALKNPDI</sequence>
<dbReference type="Proteomes" id="UP000627934">
    <property type="component" value="Unassembled WGS sequence"/>
</dbReference>
<evidence type="ECO:0000259" key="7">
    <source>
        <dbReference type="Pfam" id="PF12949"/>
    </source>
</evidence>
<evidence type="ECO:0000256" key="1">
    <source>
        <dbReference type="ARBA" id="ARBA00022670"/>
    </source>
</evidence>
<protein>
    <recommendedName>
        <fullName evidence="10">Peptidase S8/S53 domain-containing protein</fullName>
    </recommendedName>
</protein>
<feature type="compositionally biased region" description="Polar residues" evidence="5">
    <location>
        <begin position="242"/>
        <end position="272"/>
    </location>
</feature>
<feature type="domain" description="Peptidase S8/S53" evidence="6">
    <location>
        <begin position="357"/>
        <end position="563"/>
    </location>
</feature>
<evidence type="ECO:0000256" key="2">
    <source>
        <dbReference type="ARBA" id="ARBA00022801"/>
    </source>
</evidence>
<keyword evidence="2" id="KW-0378">Hydrolase</keyword>